<evidence type="ECO:0000313" key="3">
    <source>
        <dbReference type="Proteomes" id="UP001302812"/>
    </source>
</evidence>
<feature type="compositionally biased region" description="Basic and acidic residues" evidence="1">
    <location>
        <begin position="97"/>
        <end position="122"/>
    </location>
</feature>
<evidence type="ECO:0000256" key="1">
    <source>
        <dbReference type="SAM" id="MobiDB-lite"/>
    </source>
</evidence>
<name>A0AAN6YUZ2_9PEZI</name>
<dbReference type="EMBL" id="MU853335">
    <property type="protein sequence ID" value="KAK4114980.1"/>
    <property type="molecule type" value="Genomic_DNA"/>
</dbReference>
<reference evidence="2" key="1">
    <citation type="journal article" date="2023" name="Mol. Phylogenet. Evol.">
        <title>Genome-scale phylogeny and comparative genomics of the fungal order Sordariales.</title>
        <authorList>
            <person name="Hensen N."/>
            <person name="Bonometti L."/>
            <person name="Westerberg I."/>
            <person name="Brannstrom I.O."/>
            <person name="Guillou S."/>
            <person name="Cros-Aarteil S."/>
            <person name="Calhoun S."/>
            <person name="Haridas S."/>
            <person name="Kuo A."/>
            <person name="Mondo S."/>
            <person name="Pangilinan J."/>
            <person name="Riley R."/>
            <person name="LaButti K."/>
            <person name="Andreopoulos B."/>
            <person name="Lipzen A."/>
            <person name="Chen C."/>
            <person name="Yan M."/>
            <person name="Daum C."/>
            <person name="Ng V."/>
            <person name="Clum A."/>
            <person name="Steindorff A."/>
            <person name="Ohm R.A."/>
            <person name="Martin F."/>
            <person name="Silar P."/>
            <person name="Natvig D.O."/>
            <person name="Lalanne C."/>
            <person name="Gautier V."/>
            <person name="Ament-Velasquez S.L."/>
            <person name="Kruys A."/>
            <person name="Hutchinson M.I."/>
            <person name="Powell A.J."/>
            <person name="Barry K."/>
            <person name="Miller A.N."/>
            <person name="Grigoriev I.V."/>
            <person name="Debuchy R."/>
            <person name="Gladieux P."/>
            <person name="Hiltunen Thoren M."/>
            <person name="Johannesson H."/>
        </authorList>
    </citation>
    <scope>NUCLEOTIDE SEQUENCE</scope>
    <source>
        <strain evidence="2">CBS 508.74</strain>
    </source>
</reference>
<accession>A0AAN6YUZ2</accession>
<organism evidence="2 3">
    <name type="scientific">Canariomyces notabilis</name>
    <dbReference type="NCBI Taxonomy" id="2074819"/>
    <lineage>
        <taxon>Eukaryota</taxon>
        <taxon>Fungi</taxon>
        <taxon>Dikarya</taxon>
        <taxon>Ascomycota</taxon>
        <taxon>Pezizomycotina</taxon>
        <taxon>Sordariomycetes</taxon>
        <taxon>Sordariomycetidae</taxon>
        <taxon>Sordariales</taxon>
        <taxon>Chaetomiaceae</taxon>
        <taxon>Canariomyces</taxon>
    </lineage>
</organism>
<protein>
    <submittedName>
        <fullName evidence="2">Uncharacterized protein</fullName>
    </submittedName>
</protein>
<evidence type="ECO:0000313" key="2">
    <source>
        <dbReference type="EMBL" id="KAK4114980.1"/>
    </source>
</evidence>
<dbReference type="Proteomes" id="UP001302812">
    <property type="component" value="Unassembled WGS sequence"/>
</dbReference>
<dbReference type="RefSeq" id="XP_064672550.1">
    <property type="nucleotide sequence ID" value="XM_064814557.1"/>
</dbReference>
<keyword evidence="3" id="KW-1185">Reference proteome</keyword>
<dbReference type="GeneID" id="89938682"/>
<comment type="caution">
    <text evidence="2">The sequence shown here is derived from an EMBL/GenBank/DDBJ whole genome shotgun (WGS) entry which is preliminary data.</text>
</comment>
<feature type="region of interest" description="Disordered" evidence="1">
    <location>
        <begin position="94"/>
        <end position="129"/>
    </location>
</feature>
<reference evidence="2" key="2">
    <citation type="submission" date="2023-05" db="EMBL/GenBank/DDBJ databases">
        <authorList>
            <consortium name="Lawrence Berkeley National Laboratory"/>
            <person name="Steindorff A."/>
            <person name="Hensen N."/>
            <person name="Bonometti L."/>
            <person name="Westerberg I."/>
            <person name="Brannstrom I.O."/>
            <person name="Guillou S."/>
            <person name="Cros-Aarteil S."/>
            <person name="Calhoun S."/>
            <person name="Haridas S."/>
            <person name="Kuo A."/>
            <person name="Mondo S."/>
            <person name="Pangilinan J."/>
            <person name="Riley R."/>
            <person name="Labutti K."/>
            <person name="Andreopoulos B."/>
            <person name="Lipzen A."/>
            <person name="Chen C."/>
            <person name="Yanf M."/>
            <person name="Daum C."/>
            <person name="Ng V."/>
            <person name="Clum A."/>
            <person name="Ohm R."/>
            <person name="Martin F."/>
            <person name="Silar P."/>
            <person name="Natvig D."/>
            <person name="Lalanne C."/>
            <person name="Gautier V."/>
            <person name="Ament-Velasquez S.L."/>
            <person name="Kruys A."/>
            <person name="Hutchinson M.I."/>
            <person name="Powell A.J."/>
            <person name="Barry K."/>
            <person name="Miller A.N."/>
            <person name="Grigoriev I.V."/>
            <person name="Debuchy R."/>
            <person name="Gladieux P."/>
            <person name="Thoren M.H."/>
            <person name="Johannesson H."/>
        </authorList>
    </citation>
    <scope>NUCLEOTIDE SEQUENCE</scope>
    <source>
        <strain evidence="2">CBS 508.74</strain>
    </source>
</reference>
<proteinExistence type="predicted"/>
<gene>
    <name evidence="2" type="ORF">N656DRAFT_776025</name>
</gene>
<dbReference type="AlphaFoldDB" id="A0AAN6YUZ2"/>
<sequence length="129" mass="14747">MASSKQQPPAAANGDLQEEERLEDALFQLNQMHLQLRQLRSLLPRMLEPLQAKHASPQAAFAAYMQSVESANKEIAGFRDVLYSPETEALFTRALKSQKENPKGIKQWRARDDPDWANEDRRKRVRSAS</sequence>